<keyword evidence="3 8" id="KW-0347">Helicase</keyword>
<organism evidence="13 14">
    <name type="scientific">Bicyclus anynana</name>
    <name type="common">Squinting bush brown butterfly</name>
    <dbReference type="NCBI Taxonomy" id="110368"/>
    <lineage>
        <taxon>Eukaryota</taxon>
        <taxon>Metazoa</taxon>
        <taxon>Ecdysozoa</taxon>
        <taxon>Arthropoda</taxon>
        <taxon>Hexapoda</taxon>
        <taxon>Insecta</taxon>
        <taxon>Pterygota</taxon>
        <taxon>Neoptera</taxon>
        <taxon>Endopterygota</taxon>
        <taxon>Lepidoptera</taxon>
        <taxon>Glossata</taxon>
        <taxon>Ditrysia</taxon>
        <taxon>Papilionoidea</taxon>
        <taxon>Nymphalidae</taxon>
        <taxon>Satyrinae</taxon>
        <taxon>Satyrini</taxon>
        <taxon>Mycalesina</taxon>
        <taxon>Bicyclus</taxon>
    </lineage>
</organism>
<dbReference type="Pfam" id="PF23681">
    <property type="entry name" value="CTT_SPB4"/>
    <property type="match status" value="1"/>
</dbReference>
<keyword evidence="2 8" id="KW-0378">Hydrolase</keyword>
<dbReference type="GO" id="GO:0016787">
    <property type="term" value="F:hydrolase activity"/>
    <property type="evidence" value="ECO:0007669"/>
    <property type="project" value="UniProtKB-KW"/>
</dbReference>
<dbReference type="EC" id="3.6.4.13" evidence="9"/>
<evidence type="ECO:0000256" key="10">
    <source>
        <dbReference type="SAM" id="MobiDB-lite"/>
    </source>
</evidence>
<evidence type="ECO:0000256" key="1">
    <source>
        <dbReference type="ARBA" id="ARBA00022741"/>
    </source>
</evidence>
<dbReference type="InterPro" id="IPR001650">
    <property type="entry name" value="Helicase_C-like"/>
</dbReference>
<dbReference type="InterPro" id="IPR000629">
    <property type="entry name" value="RNA-helicase_DEAD-box_CS"/>
</dbReference>
<dbReference type="InterPro" id="IPR027417">
    <property type="entry name" value="P-loop_NTPase"/>
</dbReference>
<keyword evidence="1 8" id="KW-0547">Nucleotide-binding</keyword>
<dbReference type="PROSITE" id="PS51192">
    <property type="entry name" value="HELICASE_ATP_BIND_1"/>
    <property type="match status" value="1"/>
</dbReference>
<dbReference type="Proteomes" id="UP001652582">
    <property type="component" value="Chromosome 8"/>
</dbReference>
<evidence type="ECO:0000256" key="6">
    <source>
        <dbReference type="ARBA" id="ARBA00023054"/>
    </source>
</evidence>
<evidence type="ECO:0000256" key="5">
    <source>
        <dbReference type="ARBA" id="ARBA00022884"/>
    </source>
</evidence>
<dbReference type="InterPro" id="IPR056330">
    <property type="entry name" value="CTT_SPB4"/>
</dbReference>
<evidence type="ECO:0000256" key="9">
    <source>
        <dbReference type="RuleBase" id="RU365068"/>
    </source>
</evidence>
<dbReference type="CDD" id="cd18787">
    <property type="entry name" value="SF2_C_DEAD"/>
    <property type="match status" value="1"/>
</dbReference>
<dbReference type="Pfam" id="PF00271">
    <property type="entry name" value="Helicase_C"/>
    <property type="match status" value="1"/>
</dbReference>
<evidence type="ECO:0000256" key="7">
    <source>
        <dbReference type="ARBA" id="ARBA00038002"/>
    </source>
</evidence>
<comment type="function">
    <text evidence="9">RNA helicase.</text>
</comment>
<evidence type="ECO:0000259" key="12">
    <source>
        <dbReference type="PROSITE" id="PS51194"/>
    </source>
</evidence>
<dbReference type="SMART" id="SM00490">
    <property type="entry name" value="HELICc"/>
    <property type="match status" value="1"/>
</dbReference>
<evidence type="ECO:0000259" key="11">
    <source>
        <dbReference type="PROSITE" id="PS51192"/>
    </source>
</evidence>
<evidence type="ECO:0000313" key="13">
    <source>
        <dbReference type="Proteomes" id="UP001652582"/>
    </source>
</evidence>
<dbReference type="GO" id="GO:0003723">
    <property type="term" value="F:RNA binding"/>
    <property type="evidence" value="ECO:0007669"/>
    <property type="project" value="UniProtKB-UniRule"/>
</dbReference>
<feature type="domain" description="Helicase C-terminal" evidence="12">
    <location>
        <begin position="235"/>
        <end position="401"/>
    </location>
</feature>
<evidence type="ECO:0000256" key="8">
    <source>
        <dbReference type="RuleBase" id="RU000492"/>
    </source>
</evidence>
<evidence type="ECO:0000256" key="4">
    <source>
        <dbReference type="ARBA" id="ARBA00022840"/>
    </source>
</evidence>
<dbReference type="PANTHER" id="PTHR24031">
    <property type="entry name" value="RNA HELICASE"/>
    <property type="match status" value="1"/>
</dbReference>
<evidence type="ECO:0000256" key="2">
    <source>
        <dbReference type="ARBA" id="ARBA00022801"/>
    </source>
</evidence>
<sequence length="598" mass="67580">MVIKDWTKITPALSQPVLSCINKQGFESMTPIQAAVIPLILSCKDVVAEAVTGSGKTLAFVVPMLELLIKRAKEAPLRKDFVYAVVISPTRELALQTFKVIEQFLREPALSELSLSLLVGGRSIEADAESMQRGAQIAVCTPGRLQDLLAERKHLNLPGRVKDLEFLVLDEADRLLDLGFTATLNTILQYLPRQRRTGLFSATQTKQLQDLVRAGLRNPVLISVKEKASISTPISLENYYVIVEPQDKLLFLLNFIRNRKIWKGLFFLPTCACVDYWADALPALLPDIKMFAIHGKMKQKRNKILDTFRATENAILLCTDLMARGLDIPAVEWVLQWEPPSSPAALVHRAGRSARGGAAGCSLLPLLPSEEAYVPFIRANQQVELKDWTDSGDKLTITDKLRNKVLSILHEQQKKDRAVLDKGQRAFVSHVRAYSKHECSLLLRLAELPLGHVATSYGLLKLPRMPELRDEHRRQFAPPAGAVDLDGISYRDKQKEARRLQHLEEYQNTGVWPSKKKKKMTKTQPWEQAKQNKLDKQDRRKKRKELKKKNLEAGKGKKRRAVTQAELAELAADVALLKKLKRRKISHDQFDRAFDVDQ</sequence>
<feature type="domain" description="Helicase ATP-binding" evidence="11">
    <location>
        <begin position="37"/>
        <end position="222"/>
    </location>
</feature>
<dbReference type="CDD" id="cd17960">
    <property type="entry name" value="DEADc_DDX55"/>
    <property type="match status" value="1"/>
</dbReference>
<dbReference type="Pfam" id="PF00270">
    <property type="entry name" value="DEAD"/>
    <property type="match status" value="1"/>
</dbReference>
<comment type="catalytic activity">
    <reaction evidence="9">
        <text>ATP + H2O = ADP + phosphate + H(+)</text>
        <dbReference type="Rhea" id="RHEA:13065"/>
        <dbReference type="ChEBI" id="CHEBI:15377"/>
        <dbReference type="ChEBI" id="CHEBI:15378"/>
        <dbReference type="ChEBI" id="CHEBI:30616"/>
        <dbReference type="ChEBI" id="CHEBI:43474"/>
        <dbReference type="ChEBI" id="CHEBI:456216"/>
        <dbReference type="EC" id="3.6.4.13"/>
    </reaction>
</comment>
<dbReference type="GO" id="GO:0005524">
    <property type="term" value="F:ATP binding"/>
    <property type="evidence" value="ECO:0007669"/>
    <property type="project" value="UniProtKB-UniRule"/>
</dbReference>
<dbReference type="SMART" id="SM01178">
    <property type="entry name" value="DUF4217"/>
    <property type="match status" value="1"/>
</dbReference>
<keyword evidence="6" id="KW-0175">Coiled coil</keyword>
<evidence type="ECO:0000256" key="3">
    <source>
        <dbReference type="ARBA" id="ARBA00022806"/>
    </source>
</evidence>
<dbReference type="InterPro" id="IPR014001">
    <property type="entry name" value="Helicase_ATP-bd"/>
</dbReference>
<dbReference type="AlphaFoldDB" id="A0A6J1NNS1"/>
<dbReference type="GO" id="GO:0003724">
    <property type="term" value="F:RNA helicase activity"/>
    <property type="evidence" value="ECO:0007669"/>
    <property type="project" value="UniProtKB-EC"/>
</dbReference>
<gene>
    <name evidence="14" type="primary">LOC112050721</name>
</gene>
<proteinExistence type="inferred from homology"/>
<accession>A0A6J1NNS1</accession>
<dbReference type="SUPFAM" id="SSF52540">
    <property type="entry name" value="P-loop containing nucleoside triphosphate hydrolases"/>
    <property type="match status" value="2"/>
</dbReference>
<keyword evidence="4 8" id="KW-0067">ATP-binding</keyword>
<dbReference type="Gene3D" id="3.40.50.300">
    <property type="entry name" value="P-loop containing nucleotide triphosphate hydrolases"/>
    <property type="match status" value="2"/>
</dbReference>
<dbReference type="SMART" id="SM00487">
    <property type="entry name" value="DEXDc"/>
    <property type="match status" value="1"/>
</dbReference>
<dbReference type="InterPro" id="IPR025313">
    <property type="entry name" value="SPB4-like_CTE"/>
</dbReference>
<dbReference type="InterPro" id="IPR011545">
    <property type="entry name" value="DEAD/DEAH_box_helicase_dom"/>
</dbReference>
<dbReference type="RefSeq" id="XP_023944826.2">
    <property type="nucleotide sequence ID" value="XM_024089058.2"/>
</dbReference>
<comment type="similarity">
    <text evidence="7">Belongs to the DEAD box helicase family. DDX55/SPB4 subfamily.</text>
</comment>
<dbReference type="Pfam" id="PF13959">
    <property type="entry name" value="CTE_SPB4"/>
    <property type="match status" value="1"/>
</dbReference>
<dbReference type="OrthoDB" id="7396459at2759"/>
<keyword evidence="13" id="KW-1185">Reference proteome</keyword>
<dbReference type="PROSITE" id="PS51194">
    <property type="entry name" value="HELICASE_CTER"/>
    <property type="match status" value="1"/>
</dbReference>
<reference evidence="14" key="1">
    <citation type="submission" date="2025-08" db="UniProtKB">
        <authorList>
            <consortium name="RefSeq"/>
        </authorList>
    </citation>
    <scope>IDENTIFICATION</scope>
</reference>
<protein>
    <recommendedName>
        <fullName evidence="9">ATP-dependent RNA helicase</fullName>
        <ecNumber evidence="9">3.6.4.13</ecNumber>
    </recommendedName>
</protein>
<name>A0A6J1NNS1_BICAN</name>
<keyword evidence="5 9" id="KW-0694">RNA-binding</keyword>
<dbReference type="PROSITE" id="PS00039">
    <property type="entry name" value="DEAD_ATP_HELICASE"/>
    <property type="match status" value="1"/>
</dbReference>
<feature type="region of interest" description="Disordered" evidence="10">
    <location>
        <begin position="507"/>
        <end position="561"/>
    </location>
</feature>
<comment type="domain">
    <text evidence="9">The Q motif is unique to and characteristic of the DEAD box family of RNA helicases and controls ATP binding and hydrolysis.</text>
</comment>
<dbReference type="GeneID" id="112050721"/>
<dbReference type="KEGG" id="bany:112050721"/>
<evidence type="ECO:0000313" key="14">
    <source>
        <dbReference type="RefSeq" id="XP_023944826.2"/>
    </source>
</evidence>